<gene>
    <name evidence="2" type="ORF">ENR59_07380</name>
</gene>
<comment type="caution">
    <text evidence="2">The sequence shown here is derived from an EMBL/GenBank/DDBJ whole genome shotgun (WGS) entry which is preliminary data.</text>
</comment>
<organism evidence="2">
    <name type="scientific">Fundidesulfovibrio putealis</name>
    <dbReference type="NCBI Taxonomy" id="270496"/>
    <lineage>
        <taxon>Bacteria</taxon>
        <taxon>Pseudomonadati</taxon>
        <taxon>Thermodesulfobacteriota</taxon>
        <taxon>Desulfovibrionia</taxon>
        <taxon>Desulfovibrionales</taxon>
        <taxon>Desulfovibrionaceae</taxon>
        <taxon>Fundidesulfovibrio</taxon>
    </lineage>
</organism>
<dbReference type="Pfam" id="PF09721">
    <property type="entry name" value="Exosortase_EpsH"/>
    <property type="match status" value="1"/>
</dbReference>
<dbReference type="EMBL" id="DSRP01000506">
    <property type="protein sequence ID" value="HGG92761.1"/>
    <property type="molecule type" value="Genomic_DNA"/>
</dbReference>
<feature type="transmembrane region" description="Helical" evidence="1">
    <location>
        <begin position="12"/>
        <end position="30"/>
    </location>
</feature>
<keyword evidence="1" id="KW-0812">Transmembrane</keyword>
<dbReference type="GO" id="GO:0016810">
    <property type="term" value="F:hydrolase activity, acting on carbon-nitrogen (but not peptide) bonds"/>
    <property type="evidence" value="ECO:0007669"/>
    <property type="project" value="InterPro"/>
</dbReference>
<feature type="transmembrane region" description="Helical" evidence="1">
    <location>
        <begin position="42"/>
        <end position="58"/>
    </location>
</feature>
<dbReference type="Gene3D" id="3.20.20.140">
    <property type="entry name" value="Metal-dependent hydrolases"/>
    <property type="match status" value="1"/>
</dbReference>
<dbReference type="InterPro" id="IPR011059">
    <property type="entry name" value="Metal-dep_hydrolase_composite"/>
</dbReference>
<sequence length="158" mass="16908">MNGSTPSKPRAAAMGTGLAAALLWAYWLTFAEMAARWSSDPQYSHGYLVPAFAGLLLWQRRARLPAVWQSHPAGGGLMALALLLRCLAGHADIAVLDASVERVISPETLCQGVDFTPFAGLAARGWPRHVLLRGVPIVQDGALRAGPGTGRFVQRRLP</sequence>
<dbReference type="AlphaFoldDB" id="A0A7C4AHB2"/>
<reference evidence="2" key="1">
    <citation type="journal article" date="2020" name="mSystems">
        <title>Genome- and Community-Level Interaction Insights into Carbon Utilization and Element Cycling Functions of Hydrothermarchaeota in Hydrothermal Sediment.</title>
        <authorList>
            <person name="Zhou Z."/>
            <person name="Liu Y."/>
            <person name="Xu W."/>
            <person name="Pan J."/>
            <person name="Luo Z.H."/>
            <person name="Li M."/>
        </authorList>
    </citation>
    <scope>NUCLEOTIDE SEQUENCE [LARGE SCALE GENOMIC DNA]</scope>
    <source>
        <strain evidence="2">SpSt-413</strain>
    </source>
</reference>
<dbReference type="Gene3D" id="2.30.40.10">
    <property type="entry name" value="Urease, subunit C, domain 1"/>
    <property type="match status" value="1"/>
</dbReference>
<name>A0A7C4AHB2_9BACT</name>
<dbReference type="InterPro" id="IPR019127">
    <property type="entry name" value="Exosortase"/>
</dbReference>
<protein>
    <submittedName>
        <fullName evidence="2">Uncharacterized protein</fullName>
    </submittedName>
</protein>
<accession>A0A7C4AHB2</accession>
<proteinExistence type="predicted"/>
<evidence type="ECO:0000313" key="2">
    <source>
        <dbReference type="EMBL" id="HGG92761.1"/>
    </source>
</evidence>
<dbReference type="SUPFAM" id="SSF51338">
    <property type="entry name" value="Composite domain of metallo-dependent hydrolases"/>
    <property type="match status" value="1"/>
</dbReference>
<keyword evidence="1" id="KW-0472">Membrane</keyword>
<evidence type="ECO:0000256" key="1">
    <source>
        <dbReference type="SAM" id="Phobius"/>
    </source>
</evidence>
<keyword evidence="1" id="KW-1133">Transmembrane helix</keyword>